<organism evidence="1">
    <name type="scientific">uncultured Caudovirales phage</name>
    <dbReference type="NCBI Taxonomy" id="2100421"/>
    <lineage>
        <taxon>Viruses</taxon>
        <taxon>Duplodnaviria</taxon>
        <taxon>Heunggongvirae</taxon>
        <taxon>Uroviricota</taxon>
        <taxon>Caudoviricetes</taxon>
        <taxon>Peduoviridae</taxon>
        <taxon>Maltschvirus</taxon>
        <taxon>Maltschvirus maltsch</taxon>
    </lineage>
</organism>
<accession>A0A6J5M9S4</accession>
<evidence type="ECO:0000313" key="1">
    <source>
        <dbReference type="EMBL" id="CAB4141970.1"/>
    </source>
</evidence>
<reference evidence="1" key="1">
    <citation type="submission" date="2020-04" db="EMBL/GenBank/DDBJ databases">
        <authorList>
            <person name="Chiriac C."/>
            <person name="Salcher M."/>
            <person name="Ghai R."/>
            <person name="Kavagutti S V."/>
        </authorList>
    </citation>
    <scope>NUCLEOTIDE SEQUENCE</scope>
</reference>
<name>A0A6J5M9S4_9CAUD</name>
<sequence length="69" mass="7838">MINHLKQLETGKRYKLCKEIAIKTSYGLVTLPFGTEVTLDYVQVSPCYRLGVTEISTGEFYELFEGDIS</sequence>
<protein>
    <submittedName>
        <fullName evidence="1">Uncharacterized protein</fullName>
    </submittedName>
</protein>
<gene>
    <name evidence="1" type="ORF">UFOVP423_4</name>
</gene>
<proteinExistence type="predicted"/>
<dbReference type="EMBL" id="LR796403">
    <property type="protein sequence ID" value="CAB4141970.1"/>
    <property type="molecule type" value="Genomic_DNA"/>
</dbReference>